<reference evidence="8" key="1">
    <citation type="submission" date="2016-06" db="EMBL/GenBank/DDBJ databases">
        <title>Draft Genome sequence of the fungus Inonotus baumii.</title>
        <authorList>
            <person name="Zhu H."/>
            <person name="Lin W."/>
        </authorList>
    </citation>
    <scope>NUCLEOTIDE SEQUENCE</scope>
    <source>
        <strain evidence="8">821</strain>
    </source>
</reference>
<dbReference type="GO" id="GO:0016020">
    <property type="term" value="C:membrane"/>
    <property type="evidence" value="ECO:0007669"/>
    <property type="project" value="UniProtKB-SubCell"/>
</dbReference>
<name>A0A9Q5N965_SANBA</name>
<dbReference type="GO" id="GO:0022857">
    <property type="term" value="F:transmembrane transporter activity"/>
    <property type="evidence" value="ECO:0007669"/>
    <property type="project" value="InterPro"/>
</dbReference>
<organism evidence="8 9">
    <name type="scientific">Sanghuangporus baumii</name>
    <name type="common">Phellinus baumii</name>
    <dbReference type="NCBI Taxonomy" id="108892"/>
    <lineage>
        <taxon>Eukaryota</taxon>
        <taxon>Fungi</taxon>
        <taxon>Dikarya</taxon>
        <taxon>Basidiomycota</taxon>
        <taxon>Agaricomycotina</taxon>
        <taxon>Agaricomycetes</taxon>
        <taxon>Hymenochaetales</taxon>
        <taxon>Hymenochaetaceae</taxon>
        <taxon>Sanghuangporus</taxon>
    </lineage>
</organism>
<dbReference type="FunFam" id="1.20.1250.20:FF:000013">
    <property type="entry name" value="MFS general substrate transporter"/>
    <property type="match status" value="1"/>
</dbReference>
<feature type="transmembrane region" description="Helical" evidence="6">
    <location>
        <begin position="208"/>
        <end position="229"/>
    </location>
</feature>
<evidence type="ECO:0000256" key="5">
    <source>
        <dbReference type="ARBA" id="ARBA00023136"/>
    </source>
</evidence>
<feature type="transmembrane region" description="Helical" evidence="6">
    <location>
        <begin position="241"/>
        <end position="263"/>
    </location>
</feature>
<keyword evidence="4 6" id="KW-1133">Transmembrane helix</keyword>
<protein>
    <submittedName>
        <fullName evidence="8">MFS transporter</fullName>
    </submittedName>
</protein>
<dbReference type="EMBL" id="LNZH02000211">
    <property type="protein sequence ID" value="OCB85099.1"/>
    <property type="molecule type" value="Genomic_DNA"/>
</dbReference>
<gene>
    <name evidence="8" type="ORF">A7U60_g7724</name>
</gene>
<evidence type="ECO:0000256" key="6">
    <source>
        <dbReference type="SAM" id="Phobius"/>
    </source>
</evidence>
<feature type="transmembrane region" description="Helical" evidence="6">
    <location>
        <begin position="314"/>
        <end position="334"/>
    </location>
</feature>
<evidence type="ECO:0000256" key="2">
    <source>
        <dbReference type="ARBA" id="ARBA00022448"/>
    </source>
</evidence>
<dbReference type="InterPro" id="IPR036259">
    <property type="entry name" value="MFS_trans_sf"/>
</dbReference>
<evidence type="ECO:0000259" key="7">
    <source>
        <dbReference type="PROSITE" id="PS50850"/>
    </source>
</evidence>
<dbReference type="PROSITE" id="PS50850">
    <property type="entry name" value="MFS"/>
    <property type="match status" value="1"/>
</dbReference>
<feature type="transmembrane region" description="Helical" evidence="6">
    <location>
        <begin position="346"/>
        <end position="365"/>
    </location>
</feature>
<dbReference type="PANTHER" id="PTHR43791">
    <property type="entry name" value="PERMEASE-RELATED"/>
    <property type="match status" value="1"/>
</dbReference>
<feature type="transmembrane region" description="Helical" evidence="6">
    <location>
        <begin position="377"/>
        <end position="396"/>
    </location>
</feature>
<evidence type="ECO:0000256" key="1">
    <source>
        <dbReference type="ARBA" id="ARBA00004141"/>
    </source>
</evidence>
<proteinExistence type="predicted"/>
<evidence type="ECO:0000256" key="4">
    <source>
        <dbReference type="ARBA" id="ARBA00022989"/>
    </source>
</evidence>
<sequence>MDAQLGLENVPALRSFQQASDGLDNFSLLRVSIEKEGQVNAVQPLQNRTAAERRLLRKLDMRFMPTIVLIYIMNYIDRTAITAARLKGLEKDLGLSDTQYDTAIAILYATYCTFQLPSNMIINQVPRPSLYTGLCVMAWGVTSAMTDHTQLRWNSRMPLVHWFPGGMCESELGTLKVLSFDKQAVFYPGMLYLASRWYTRKELAFRGAILYSGSMISNAFGSLMAAGILSTMEGKRGIRGWRWLFFIEGAITISVGILSMWALPDYPHNTRWISKTERQVAQARLAEDTGEADEDLAEESMWQGLKMAVTDFKVFIFATMQFCTLLGLSYTNFFPTLTSTLGFNTTITLLLAAPPWIWAAVNAWISALHADKTGERFFHFSYTLWGTIIGYIIALSTQSIGARYFSLFLMTSGHTAFALTLVWVSNTITRPPAKRAAAIGVVNGIGNLGNLVGSYAWKAEWGPQYHPSMVIGIAACSFSSFMAFIMRCILKNKNKKLDEDELGGLKGANHERVEDAARLEGITLEEAMEKKKGFRYLY</sequence>
<evidence type="ECO:0000256" key="3">
    <source>
        <dbReference type="ARBA" id="ARBA00022692"/>
    </source>
</evidence>
<accession>A0A9Q5N965</accession>
<feature type="transmembrane region" description="Helical" evidence="6">
    <location>
        <begin position="402"/>
        <end position="424"/>
    </location>
</feature>
<dbReference type="InterPro" id="IPR011701">
    <property type="entry name" value="MFS"/>
</dbReference>
<dbReference type="OrthoDB" id="2985014at2759"/>
<evidence type="ECO:0000313" key="8">
    <source>
        <dbReference type="EMBL" id="OCB85099.1"/>
    </source>
</evidence>
<keyword evidence="2" id="KW-0813">Transport</keyword>
<dbReference type="PANTHER" id="PTHR43791:SF36">
    <property type="entry name" value="TRANSPORTER, PUTATIVE (AFU_ORTHOLOGUE AFUA_6G08340)-RELATED"/>
    <property type="match status" value="1"/>
</dbReference>
<dbReference type="Gene3D" id="1.20.1250.20">
    <property type="entry name" value="MFS general substrate transporter like domains"/>
    <property type="match status" value="2"/>
</dbReference>
<dbReference type="AlphaFoldDB" id="A0A9Q5N965"/>
<dbReference type="InterPro" id="IPR020846">
    <property type="entry name" value="MFS_dom"/>
</dbReference>
<comment type="caution">
    <text evidence="8">The sequence shown here is derived from an EMBL/GenBank/DDBJ whole genome shotgun (WGS) entry which is preliminary data.</text>
</comment>
<keyword evidence="9" id="KW-1185">Reference proteome</keyword>
<dbReference type="FunFam" id="1.20.1250.20:FF:000057">
    <property type="entry name" value="MFS general substrate transporter"/>
    <property type="match status" value="1"/>
</dbReference>
<dbReference type="SUPFAM" id="SSF103473">
    <property type="entry name" value="MFS general substrate transporter"/>
    <property type="match status" value="1"/>
</dbReference>
<comment type="subcellular location">
    <subcellularLocation>
        <location evidence="1">Membrane</location>
        <topology evidence="1">Multi-pass membrane protein</topology>
    </subcellularLocation>
</comment>
<dbReference type="Pfam" id="PF07690">
    <property type="entry name" value="MFS_1"/>
    <property type="match status" value="1"/>
</dbReference>
<feature type="transmembrane region" description="Helical" evidence="6">
    <location>
        <begin position="436"/>
        <end position="457"/>
    </location>
</feature>
<evidence type="ECO:0000313" key="9">
    <source>
        <dbReference type="Proteomes" id="UP000757232"/>
    </source>
</evidence>
<keyword evidence="5 6" id="KW-0472">Membrane</keyword>
<feature type="domain" description="Major facilitator superfamily (MFS) profile" evidence="7">
    <location>
        <begin position="63"/>
        <end position="491"/>
    </location>
</feature>
<feature type="transmembrane region" description="Helical" evidence="6">
    <location>
        <begin position="469"/>
        <end position="490"/>
    </location>
</feature>
<keyword evidence="3 6" id="KW-0812">Transmembrane</keyword>
<dbReference type="Proteomes" id="UP000757232">
    <property type="component" value="Unassembled WGS sequence"/>
</dbReference>